<dbReference type="Proteomes" id="UP000034182">
    <property type="component" value="Unassembled WGS sequence"/>
</dbReference>
<reference evidence="2 3" key="1">
    <citation type="submission" date="2015-03" db="EMBL/GenBank/DDBJ databases">
        <authorList>
            <person name="Morales-Cruz A."/>
            <person name="Amrine K.C."/>
            <person name="Cantu D."/>
        </authorList>
    </citation>
    <scope>NUCLEOTIDE SEQUENCE [LARGE SCALE GENOMIC DNA]</scope>
    <source>
        <strain evidence="2">DS831</strain>
    </source>
</reference>
<name>A0A0G2DQU2_9PEZI</name>
<protein>
    <submittedName>
        <fullName evidence="2">Putative methyltransferase domain-containing protein</fullName>
    </submittedName>
</protein>
<proteinExistence type="predicted"/>
<dbReference type="InterPro" id="IPR029063">
    <property type="entry name" value="SAM-dependent_MTases_sf"/>
</dbReference>
<dbReference type="Gene3D" id="3.40.50.150">
    <property type="entry name" value="Vaccinia Virus protein VP39"/>
    <property type="match status" value="1"/>
</dbReference>
<feature type="compositionally biased region" description="Low complexity" evidence="1">
    <location>
        <begin position="76"/>
        <end position="87"/>
    </location>
</feature>
<keyword evidence="2" id="KW-0808">Transferase</keyword>
<feature type="compositionally biased region" description="Acidic residues" evidence="1">
    <location>
        <begin position="28"/>
        <end position="39"/>
    </location>
</feature>
<organism evidence="2 3">
    <name type="scientific">Diplodia seriata</name>
    <dbReference type="NCBI Taxonomy" id="420778"/>
    <lineage>
        <taxon>Eukaryota</taxon>
        <taxon>Fungi</taxon>
        <taxon>Dikarya</taxon>
        <taxon>Ascomycota</taxon>
        <taxon>Pezizomycotina</taxon>
        <taxon>Dothideomycetes</taxon>
        <taxon>Dothideomycetes incertae sedis</taxon>
        <taxon>Botryosphaeriales</taxon>
        <taxon>Botryosphaeriaceae</taxon>
        <taxon>Diplodia</taxon>
    </lineage>
</organism>
<dbReference type="AlphaFoldDB" id="A0A0G2DQU2"/>
<evidence type="ECO:0000313" key="2">
    <source>
        <dbReference type="EMBL" id="KKY13367.1"/>
    </source>
</evidence>
<dbReference type="EMBL" id="LAQI01000322">
    <property type="protein sequence ID" value="KKY13367.1"/>
    <property type="molecule type" value="Genomic_DNA"/>
</dbReference>
<dbReference type="GO" id="GO:0008168">
    <property type="term" value="F:methyltransferase activity"/>
    <property type="evidence" value="ECO:0007669"/>
    <property type="project" value="UniProtKB-KW"/>
</dbReference>
<dbReference type="Pfam" id="PF13489">
    <property type="entry name" value="Methyltransf_23"/>
    <property type="match status" value="1"/>
</dbReference>
<dbReference type="GO" id="GO:0032259">
    <property type="term" value="P:methylation"/>
    <property type="evidence" value="ECO:0007669"/>
    <property type="project" value="UniProtKB-KW"/>
</dbReference>
<dbReference type="PANTHER" id="PTHR43591">
    <property type="entry name" value="METHYLTRANSFERASE"/>
    <property type="match status" value="1"/>
</dbReference>
<evidence type="ECO:0000256" key="1">
    <source>
        <dbReference type="SAM" id="MobiDB-lite"/>
    </source>
</evidence>
<dbReference type="PANTHER" id="PTHR43591:SF24">
    <property type="entry name" value="2-METHOXY-6-POLYPRENYL-1,4-BENZOQUINOL METHYLASE, MITOCHONDRIAL"/>
    <property type="match status" value="1"/>
</dbReference>
<dbReference type="SUPFAM" id="SSF53335">
    <property type="entry name" value="S-adenosyl-L-methionine-dependent methyltransferases"/>
    <property type="match status" value="1"/>
</dbReference>
<reference evidence="2 3" key="2">
    <citation type="submission" date="2015-05" db="EMBL/GenBank/DDBJ databases">
        <title>Distinctive expansion of gene families associated with plant cell wall degradation and secondary metabolism in the genomes of grapevine trunk pathogens.</title>
        <authorList>
            <person name="Lawrence D.P."/>
            <person name="Travadon R."/>
            <person name="Rolshausen P.E."/>
            <person name="Baumgartner K."/>
        </authorList>
    </citation>
    <scope>NUCLEOTIDE SEQUENCE [LARGE SCALE GENOMIC DNA]</scope>
    <source>
        <strain evidence="2">DS831</strain>
    </source>
</reference>
<sequence length="372" mass="41613">MLSDRPDAEQAEHHSSDESLLGRHLEVDDADSALGDDEDADSAFTSAASKAVEWRFENGRRYHAYDDGSAYPHTSLTHTNTTSLTPSPKTPAYNLPNDELEQERLDLQHVMWLMTHHNALHLSPISPQHTHRVLDVGTGTGAWAIAFAERHPAAHVVGTDLSPVQPAFAPPNCEFLVDNAERDWAFDEYDRGGSKKKFDFVHARMLCMGVHDWPRFLRQCWDNLAPGGWLELREITFPWATVDDDDDDGGGGGAGNDSSSALLRWSEDVRRGAAKAGIDTTACRDFDAHLRALGFVDVRKERPAWPLGAWPRGRREKLLGRYALRNLETGLEAISTAVFSRYLGMSRESIELSLMEARRDLHDPTMHHYAPL</sequence>
<accession>A0A0G2DQU2</accession>
<keyword evidence="2" id="KW-0489">Methyltransferase</keyword>
<gene>
    <name evidence="2" type="ORF">UCDDS831_g09061</name>
</gene>
<feature type="region of interest" description="Disordered" evidence="1">
    <location>
        <begin position="1"/>
        <end position="39"/>
    </location>
</feature>
<comment type="caution">
    <text evidence="2">The sequence shown here is derived from an EMBL/GenBank/DDBJ whole genome shotgun (WGS) entry which is preliminary data.</text>
</comment>
<evidence type="ECO:0000313" key="3">
    <source>
        <dbReference type="Proteomes" id="UP000034182"/>
    </source>
</evidence>
<feature type="region of interest" description="Disordered" evidence="1">
    <location>
        <begin position="76"/>
        <end position="95"/>
    </location>
</feature>
<feature type="compositionally biased region" description="Basic and acidic residues" evidence="1">
    <location>
        <begin position="1"/>
        <end position="27"/>
    </location>
</feature>
<dbReference type="CDD" id="cd02440">
    <property type="entry name" value="AdoMet_MTases"/>
    <property type="match status" value="1"/>
</dbReference>